<gene>
    <name evidence="5" type="ORF">GOARA_067_00200</name>
</gene>
<dbReference type="SMART" id="SM00382">
    <property type="entry name" value="AAA"/>
    <property type="match status" value="2"/>
</dbReference>
<evidence type="ECO:0000313" key="5">
    <source>
        <dbReference type="EMBL" id="GAB11279.1"/>
    </source>
</evidence>
<evidence type="ECO:0000313" key="6">
    <source>
        <dbReference type="Proteomes" id="UP000035088"/>
    </source>
</evidence>
<dbReference type="OrthoDB" id="3239744at2"/>
<evidence type="ECO:0000256" key="3">
    <source>
        <dbReference type="SAM" id="MobiDB-lite"/>
    </source>
</evidence>
<dbReference type="GO" id="GO:0016887">
    <property type="term" value="F:ATP hydrolysis activity"/>
    <property type="evidence" value="ECO:0007669"/>
    <property type="project" value="InterPro"/>
</dbReference>
<evidence type="ECO:0000259" key="4">
    <source>
        <dbReference type="PROSITE" id="PS50893"/>
    </source>
</evidence>
<dbReference type="Pfam" id="PF12848">
    <property type="entry name" value="ABC_tran_Xtn"/>
    <property type="match status" value="1"/>
</dbReference>
<dbReference type="SUPFAM" id="SSF52540">
    <property type="entry name" value="P-loop containing nucleoside triphosphate hydrolases"/>
    <property type="match status" value="2"/>
</dbReference>
<comment type="caution">
    <text evidence="5">The sequence shown here is derived from an EMBL/GenBank/DDBJ whole genome shotgun (WGS) entry which is preliminary data.</text>
</comment>
<keyword evidence="1" id="KW-0547">Nucleotide-binding</keyword>
<protein>
    <submittedName>
        <fullName evidence="5">Putative ABC transporter ATP-binding protein</fullName>
    </submittedName>
</protein>
<dbReference type="InterPro" id="IPR017871">
    <property type="entry name" value="ABC_transporter-like_CS"/>
</dbReference>
<dbReference type="InterPro" id="IPR027417">
    <property type="entry name" value="P-loop_NTPase"/>
</dbReference>
<dbReference type="PANTHER" id="PTHR42855">
    <property type="entry name" value="ABC TRANSPORTER ATP-BINDING SUBUNIT"/>
    <property type="match status" value="1"/>
</dbReference>
<sequence length="622" mass="67860">MDAKYSGVHVFRRVPTDQVHRVTAANPVLINAEKISKSFGIKPLLESVSVGVHAGQRIGVVGLNGGGKTTLLEILAGIVEPDDGRVSRASDARLATVTQRGELPPEATVAEVVVGSLGVAEHEWAGDPRIRDVLSGIGVAGLLDRRTSELSGGQRRRVALAAALVSDANVLILDEPTNHLDIEGVEWLAAHLVARGDAVVVVTHDRWFLDTVAQRTWEVHSGRVDEYEGGYNDWVFARAERSRLADAAEERRRNLARKELAWLRRGPPARTSKPKYRIDAAERLIADVPPPRDTVTLSAFAKRRLGRVAIELEDAHLTTPPSADGTSQVLLDGLTWRLAPGERIGLVGVNGSGKTTLLRALAGEVPVSPGRRIEGKTVSIGWLRQELDDLDPDQRVLDTVESVATRMMVGDKELSASQLAERLGFSPARQRTPVGDLSGGERRRLQLTRVLMAEPNVLLLDEPTNDLDIDTLQQVEDLLDGWAGTLVVISHDRYLIERICDSTWALFGDGKLTNLPRGIEQYLERRKALAISDARPAKSDQASPPAPVKTSAAEHRDARKAMGRLERQIDKLAAREEQLHADLVDAATDPARLVELDAELKRVVSEKTQAEADWLAAAELAE</sequence>
<dbReference type="Pfam" id="PF00005">
    <property type="entry name" value="ABC_tran"/>
    <property type="match status" value="2"/>
</dbReference>
<dbReference type="InterPro" id="IPR051309">
    <property type="entry name" value="ABCF_ATPase"/>
</dbReference>
<dbReference type="InterPro" id="IPR003593">
    <property type="entry name" value="AAA+_ATPase"/>
</dbReference>
<dbReference type="InterPro" id="IPR003439">
    <property type="entry name" value="ABC_transporter-like_ATP-bd"/>
</dbReference>
<dbReference type="AlphaFoldDB" id="G7H640"/>
<accession>G7H640</accession>
<dbReference type="EMBL" id="BAEE01000067">
    <property type="protein sequence ID" value="GAB11279.1"/>
    <property type="molecule type" value="Genomic_DNA"/>
</dbReference>
<evidence type="ECO:0000256" key="2">
    <source>
        <dbReference type="ARBA" id="ARBA00022840"/>
    </source>
</evidence>
<feature type="domain" description="ABC transporter" evidence="4">
    <location>
        <begin position="30"/>
        <end position="246"/>
    </location>
</feature>
<proteinExistence type="predicted"/>
<keyword evidence="6" id="KW-1185">Reference proteome</keyword>
<keyword evidence="2 5" id="KW-0067">ATP-binding</keyword>
<dbReference type="InterPro" id="IPR032781">
    <property type="entry name" value="ABC_tran_Xtn"/>
</dbReference>
<organism evidence="5 6">
    <name type="scientific">Gordonia araii NBRC 100433</name>
    <dbReference type="NCBI Taxonomy" id="1073574"/>
    <lineage>
        <taxon>Bacteria</taxon>
        <taxon>Bacillati</taxon>
        <taxon>Actinomycetota</taxon>
        <taxon>Actinomycetes</taxon>
        <taxon>Mycobacteriales</taxon>
        <taxon>Gordoniaceae</taxon>
        <taxon>Gordonia</taxon>
    </lineage>
</organism>
<dbReference type="PROSITE" id="PS00211">
    <property type="entry name" value="ABC_TRANSPORTER_1"/>
    <property type="match status" value="1"/>
</dbReference>
<dbReference type="Gene3D" id="3.40.50.300">
    <property type="entry name" value="P-loop containing nucleotide triphosphate hydrolases"/>
    <property type="match status" value="2"/>
</dbReference>
<dbReference type="PROSITE" id="PS50893">
    <property type="entry name" value="ABC_TRANSPORTER_2"/>
    <property type="match status" value="2"/>
</dbReference>
<name>G7H640_9ACTN</name>
<feature type="region of interest" description="Disordered" evidence="3">
    <location>
        <begin position="533"/>
        <end position="559"/>
    </location>
</feature>
<dbReference type="STRING" id="1073574.GOARA_067_00200"/>
<dbReference type="GO" id="GO:0005524">
    <property type="term" value="F:ATP binding"/>
    <property type="evidence" value="ECO:0007669"/>
    <property type="project" value="UniProtKB-KW"/>
</dbReference>
<dbReference type="Proteomes" id="UP000035088">
    <property type="component" value="Unassembled WGS sequence"/>
</dbReference>
<dbReference type="PANTHER" id="PTHR42855:SF1">
    <property type="entry name" value="ABC TRANSPORTER DOMAIN-CONTAINING PROTEIN"/>
    <property type="match status" value="1"/>
</dbReference>
<feature type="domain" description="ABC transporter" evidence="4">
    <location>
        <begin position="310"/>
        <end position="534"/>
    </location>
</feature>
<dbReference type="CDD" id="cd03221">
    <property type="entry name" value="ABCF_EF-3"/>
    <property type="match status" value="2"/>
</dbReference>
<evidence type="ECO:0000256" key="1">
    <source>
        <dbReference type="ARBA" id="ARBA00022741"/>
    </source>
</evidence>
<reference evidence="5 6" key="1">
    <citation type="submission" date="2011-11" db="EMBL/GenBank/DDBJ databases">
        <title>Whole genome shotgun sequence of Gordonia araii NBRC 100433.</title>
        <authorList>
            <person name="Yoshida Y."/>
            <person name="Hosoyama A."/>
            <person name="Tsuchikane K."/>
            <person name="Katsumata H."/>
            <person name="Yamazaki S."/>
            <person name="Fujita N."/>
        </authorList>
    </citation>
    <scope>NUCLEOTIDE SEQUENCE [LARGE SCALE GENOMIC DNA]</scope>
    <source>
        <strain evidence="5 6">NBRC 100433</strain>
    </source>
</reference>